<feature type="compositionally biased region" description="Basic and acidic residues" evidence="1">
    <location>
        <begin position="149"/>
        <end position="168"/>
    </location>
</feature>
<dbReference type="EMBL" id="FOQH01000043">
    <property type="protein sequence ID" value="SFJ33715.1"/>
    <property type="molecule type" value="Genomic_DNA"/>
</dbReference>
<accession>A0A1I3QIX6</accession>
<dbReference type="Proteomes" id="UP000199377">
    <property type="component" value="Unassembled WGS sequence"/>
</dbReference>
<organism evidence="2 3">
    <name type="scientific">Albimonas pacifica</name>
    <dbReference type="NCBI Taxonomy" id="1114924"/>
    <lineage>
        <taxon>Bacteria</taxon>
        <taxon>Pseudomonadati</taxon>
        <taxon>Pseudomonadota</taxon>
        <taxon>Alphaproteobacteria</taxon>
        <taxon>Rhodobacterales</taxon>
        <taxon>Paracoccaceae</taxon>
        <taxon>Albimonas</taxon>
    </lineage>
</organism>
<evidence type="ECO:0000256" key="1">
    <source>
        <dbReference type="SAM" id="MobiDB-lite"/>
    </source>
</evidence>
<feature type="non-terminal residue" evidence="2">
    <location>
        <position position="1"/>
    </location>
</feature>
<reference evidence="2 3" key="1">
    <citation type="submission" date="2016-10" db="EMBL/GenBank/DDBJ databases">
        <authorList>
            <person name="de Groot N.N."/>
        </authorList>
    </citation>
    <scope>NUCLEOTIDE SEQUENCE [LARGE SCALE GENOMIC DNA]</scope>
    <source>
        <strain evidence="2 3">CGMCC 1.11030</strain>
    </source>
</reference>
<evidence type="ECO:0000313" key="3">
    <source>
        <dbReference type="Proteomes" id="UP000199377"/>
    </source>
</evidence>
<feature type="region of interest" description="Disordered" evidence="1">
    <location>
        <begin position="145"/>
        <end position="229"/>
    </location>
</feature>
<gene>
    <name evidence="2" type="ORF">SAMN05216258_1431</name>
</gene>
<feature type="compositionally biased region" description="Low complexity" evidence="1">
    <location>
        <begin position="182"/>
        <end position="194"/>
    </location>
</feature>
<keyword evidence="3" id="KW-1185">Reference proteome</keyword>
<name>A0A1I3QIX6_9RHOB</name>
<dbReference type="AlphaFoldDB" id="A0A1I3QIX6"/>
<proteinExistence type="predicted"/>
<sequence length="229" mass="24460">ARIEAMRDPVEQVKFQRQAAMMKAEAAPVLGDAGLMNFAKLAEPGRYAGLAPGEGRAEAVRAEADRRASAIAERAGLNGAAMVERYSGGAPSRALAESYAKTEAKEREARRATTGAPEETAAQRDAALTAMHREIGAVYRAARELAQQEARRDEPHAAERTRAPEKARPGRATPAPSPSPPRDAGAGQRAASRPAPRDDADDQTRREQERARRLAARKARGRDGGGHGL</sequence>
<feature type="region of interest" description="Disordered" evidence="1">
    <location>
        <begin position="101"/>
        <end position="123"/>
    </location>
</feature>
<evidence type="ECO:0000313" key="2">
    <source>
        <dbReference type="EMBL" id="SFJ33715.1"/>
    </source>
</evidence>
<protein>
    <submittedName>
        <fullName evidence="2">Uncharacterized protein</fullName>
    </submittedName>
</protein>
<feature type="compositionally biased region" description="Basic and acidic residues" evidence="1">
    <location>
        <begin position="101"/>
        <end position="111"/>
    </location>
</feature>
<feature type="compositionally biased region" description="Basic and acidic residues" evidence="1">
    <location>
        <begin position="195"/>
        <end position="212"/>
    </location>
</feature>